<dbReference type="AlphaFoldDB" id="A0A812XMC4"/>
<dbReference type="EMBL" id="CAJNIZ010046577">
    <property type="protein sequence ID" value="CAE7751766.1"/>
    <property type="molecule type" value="Genomic_DNA"/>
</dbReference>
<dbReference type="Proteomes" id="UP000649617">
    <property type="component" value="Unassembled WGS sequence"/>
</dbReference>
<sequence>EGWTCAGSDALGSALDCSFEGWLVWAGYAWGFVVDSRAGCGCGWTADARLDFSAGCSDGWCFGVEGCASEDFFSEGFSLEGFSSGYLF</sequence>
<reference evidence="1" key="1">
    <citation type="submission" date="2021-02" db="EMBL/GenBank/DDBJ databases">
        <authorList>
            <person name="Dougan E. K."/>
            <person name="Rhodes N."/>
            <person name="Thang M."/>
            <person name="Chan C."/>
        </authorList>
    </citation>
    <scope>NUCLEOTIDE SEQUENCE</scope>
</reference>
<name>A0A812XMC4_SYMPI</name>
<proteinExistence type="predicted"/>
<organism evidence="1 2">
    <name type="scientific">Symbiodinium pilosum</name>
    <name type="common">Dinoflagellate</name>
    <dbReference type="NCBI Taxonomy" id="2952"/>
    <lineage>
        <taxon>Eukaryota</taxon>
        <taxon>Sar</taxon>
        <taxon>Alveolata</taxon>
        <taxon>Dinophyceae</taxon>
        <taxon>Suessiales</taxon>
        <taxon>Symbiodiniaceae</taxon>
        <taxon>Symbiodinium</taxon>
    </lineage>
</organism>
<comment type="caution">
    <text evidence="1">The sequence shown here is derived from an EMBL/GenBank/DDBJ whole genome shotgun (WGS) entry which is preliminary data.</text>
</comment>
<gene>
    <name evidence="1" type="ORF">SPIL2461_LOCUS21774</name>
</gene>
<evidence type="ECO:0000313" key="1">
    <source>
        <dbReference type="EMBL" id="CAE7751766.1"/>
    </source>
</evidence>
<protein>
    <submittedName>
        <fullName evidence="1">Uncharacterized protein</fullName>
    </submittedName>
</protein>
<evidence type="ECO:0000313" key="2">
    <source>
        <dbReference type="Proteomes" id="UP000649617"/>
    </source>
</evidence>
<feature type="non-terminal residue" evidence="1">
    <location>
        <position position="1"/>
    </location>
</feature>
<accession>A0A812XMC4</accession>
<keyword evidence="2" id="KW-1185">Reference proteome</keyword>